<keyword evidence="3" id="KW-1185">Reference proteome</keyword>
<gene>
    <name evidence="2" type="ORF">N658DRAFT_507292</name>
</gene>
<evidence type="ECO:0000313" key="3">
    <source>
        <dbReference type="Proteomes" id="UP001305647"/>
    </source>
</evidence>
<evidence type="ECO:0000256" key="1">
    <source>
        <dbReference type="SAM" id="MobiDB-lite"/>
    </source>
</evidence>
<feature type="compositionally biased region" description="Low complexity" evidence="1">
    <location>
        <begin position="80"/>
        <end position="92"/>
    </location>
</feature>
<feature type="region of interest" description="Disordered" evidence="1">
    <location>
        <begin position="56"/>
        <end position="94"/>
    </location>
</feature>
<proteinExistence type="predicted"/>
<comment type="caution">
    <text evidence="2">The sequence shown here is derived from an EMBL/GenBank/DDBJ whole genome shotgun (WGS) entry which is preliminary data.</text>
</comment>
<reference evidence="2" key="1">
    <citation type="journal article" date="2023" name="Mol. Phylogenet. Evol.">
        <title>Genome-scale phylogeny and comparative genomics of the fungal order Sordariales.</title>
        <authorList>
            <person name="Hensen N."/>
            <person name="Bonometti L."/>
            <person name="Westerberg I."/>
            <person name="Brannstrom I.O."/>
            <person name="Guillou S."/>
            <person name="Cros-Aarteil S."/>
            <person name="Calhoun S."/>
            <person name="Haridas S."/>
            <person name="Kuo A."/>
            <person name="Mondo S."/>
            <person name="Pangilinan J."/>
            <person name="Riley R."/>
            <person name="LaButti K."/>
            <person name="Andreopoulos B."/>
            <person name="Lipzen A."/>
            <person name="Chen C."/>
            <person name="Yan M."/>
            <person name="Daum C."/>
            <person name="Ng V."/>
            <person name="Clum A."/>
            <person name="Steindorff A."/>
            <person name="Ohm R.A."/>
            <person name="Martin F."/>
            <person name="Silar P."/>
            <person name="Natvig D.O."/>
            <person name="Lalanne C."/>
            <person name="Gautier V."/>
            <person name="Ament-Velasquez S.L."/>
            <person name="Kruys A."/>
            <person name="Hutchinson M.I."/>
            <person name="Powell A.J."/>
            <person name="Barry K."/>
            <person name="Miller A.N."/>
            <person name="Grigoriev I.V."/>
            <person name="Debuchy R."/>
            <person name="Gladieux P."/>
            <person name="Hiltunen Thoren M."/>
            <person name="Johannesson H."/>
        </authorList>
    </citation>
    <scope>NUCLEOTIDE SEQUENCE</scope>
    <source>
        <strain evidence="2">CBS 757.83</strain>
    </source>
</reference>
<feature type="compositionally biased region" description="Low complexity" evidence="1">
    <location>
        <begin position="60"/>
        <end position="71"/>
    </location>
</feature>
<feature type="compositionally biased region" description="Acidic residues" evidence="1">
    <location>
        <begin position="175"/>
        <end position="185"/>
    </location>
</feature>
<reference evidence="2" key="2">
    <citation type="submission" date="2023-05" db="EMBL/GenBank/DDBJ databases">
        <authorList>
            <consortium name="Lawrence Berkeley National Laboratory"/>
            <person name="Steindorff A."/>
            <person name="Hensen N."/>
            <person name="Bonometti L."/>
            <person name="Westerberg I."/>
            <person name="Brannstrom I.O."/>
            <person name="Guillou S."/>
            <person name="Cros-Aarteil S."/>
            <person name="Calhoun S."/>
            <person name="Haridas S."/>
            <person name="Kuo A."/>
            <person name="Mondo S."/>
            <person name="Pangilinan J."/>
            <person name="Riley R."/>
            <person name="Labutti K."/>
            <person name="Andreopoulos B."/>
            <person name="Lipzen A."/>
            <person name="Chen C."/>
            <person name="Yanf M."/>
            <person name="Daum C."/>
            <person name="Ng V."/>
            <person name="Clum A."/>
            <person name="Ohm R."/>
            <person name="Martin F."/>
            <person name="Silar P."/>
            <person name="Natvig D."/>
            <person name="Lalanne C."/>
            <person name="Gautier V."/>
            <person name="Ament-Velasquez S.L."/>
            <person name="Kruys A."/>
            <person name="Hutchinson M.I."/>
            <person name="Powell A.J."/>
            <person name="Barry K."/>
            <person name="Miller A.N."/>
            <person name="Grigoriev I.V."/>
            <person name="Debuchy R."/>
            <person name="Gladieux P."/>
            <person name="Thoren M.H."/>
            <person name="Johannesson H."/>
        </authorList>
    </citation>
    <scope>NUCLEOTIDE SEQUENCE</scope>
    <source>
        <strain evidence="2">CBS 757.83</strain>
    </source>
</reference>
<dbReference type="Proteomes" id="UP001305647">
    <property type="component" value="Unassembled WGS sequence"/>
</dbReference>
<protein>
    <submittedName>
        <fullName evidence="2">Uncharacterized protein</fullName>
    </submittedName>
</protein>
<feature type="region of interest" description="Disordered" evidence="1">
    <location>
        <begin position="157"/>
        <end position="189"/>
    </location>
</feature>
<evidence type="ECO:0000313" key="2">
    <source>
        <dbReference type="EMBL" id="KAK4100974.1"/>
    </source>
</evidence>
<sequence length="251" mass="26794">MTPLPSSGEWEGPHPGERYLINVLGDARSGAAASCCNGVAKVGMAAKAHYSPYPARRLAPPRVRTRTTSPRPHLKVARDNNNTNNKNNNNNKAGKAVRMSARSSAAPVFACWRSQSPETAHPRGQTEDLPNPLSMTDFSGFLKSGVATITTTPHDARSYMSVDATEQPPRLSANDSDDGTDDDPDPYGWDAELDTRVRMDKGLADVLSEVCPVLQHRRTGGAHAGATKSTLLKRVLSLGSGSNGHSPGREG</sequence>
<name>A0AAN6PZS8_9PEZI</name>
<dbReference type="AlphaFoldDB" id="A0AAN6PZS8"/>
<organism evidence="2 3">
    <name type="scientific">Parathielavia hyrcaniae</name>
    <dbReference type="NCBI Taxonomy" id="113614"/>
    <lineage>
        <taxon>Eukaryota</taxon>
        <taxon>Fungi</taxon>
        <taxon>Dikarya</taxon>
        <taxon>Ascomycota</taxon>
        <taxon>Pezizomycotina</taxon>
        <taxon>Sordariomycetes</taxon>
        <taxon>Sordariomycetidae</taxon>
        <taxon>Sordariales</taxon>
        <taxon>Chaetomiaceae</taxon>
        <taxon>Parathielavia</taxon>
    </lineage>
</organism>
<dbReference type="EMBL" id="MU863637">
    <property type="protein sequence ID" value="KAK4100974.1"/>
    <property type="molecule type" value="Genomic_DNA"/>
</dbReference>
<accession>A0AAN6PZS8</accession>